<feature type="signal peptide" evidence="6">
    <location>
        <begin position="1"/>
        <end position="23"/>
    </location>
</feature>
<keyword evidence="7" id="KW-1185">Reference proteome</keyword>
<dbReference type="AlphaFoldDB" id="A0A1U8BAW7"/>
<dbReference type="OMA" id="SYQLAMK"/>
<dbReference type="eggNOG" id="ENOG502RKHQ">
    <property type="taxonomic scope" value="Eukaryota"/>
</dbReference>
<evidence type="ECO:0000313" key="7">
    <source>
        <dbReference type="Proteomes" id="UP000189703"/>
    </source>
</evidence>
<evidence type="ECO:0000256" key="5">
    <source>
        <dbReference type="ARBA" id="ARBA00023591"/>
    </source>
</evidence>
<organism evidence="7 8">
    <name type="scientific">Nelumbo nucifera</name>
    <name type="common">Sacred lotus</name>
    <dbReference type="NCBI Taxonomy" id="4432"/>
    <lineage>
        <taxon>Eukaryota</taxon>
        <taxon>Viridiplantae</taxon>
        <taxon>Streptophyta</taxon>
        <taxon>Embryophyta</taxon>
        <taxon>Tracheophyta</taxon>
        <taxon>Spermatophyta</taxon>
        <taxon>Magnoliopsida</taxon>
        <taxon>Proteales</taxon>
        <taxon>Nelumbonaceae</taxon>
        <taxon>Nelumbo</taxon>
    </lineage>
</organism>
<dbReference type="Proteomes" id="UP000189703">
    <property type="component" value="Unplaced"/>
</dbReference>
<keyword evidence="2" id="KW-0052">Apoplast</keyword>
<keyword evidence="3" id="KW-0964">Secreted</keyword>
<keyword evidence="4 6" id="KW-0732">Signal</keyword>
<gene>
    <name evidence="8" type="primary">LOC104611501</name>
</gene>
<dbReference type="InterPro" id="IPR006766">
    <property type="entry name" value="EXORDIUM-like"/>
</dbReference>
<dbReference type="KEGG" id="nnu:104611501"/>
<evidence type="ECO:0000256" key="2">
    <source>
        <dbReference type="ARBA" id="ARBA00022523"/>
    </source>
</evidence>
<evidence type="ECO:0000313" key="8">
    <source>
        <dbReference type="RefSeq" id="XP_010276881.1"/>
    </source>
</evidence>
<evidence type="ECO:0000256" key="4">
    <source>
        <dbReference type="ARBA" id="ARBA00022729"/>
    </source>
</evidence>
<name>A0A1U8BAW7_NELNU</name>
<feature type="chain" id="PRO_5010543183" evidence="6">
    <location>
        <begin position="24"/>
        <end position="318"/>
    </location>
</feature>
<evidence type="ECO:0000256" key="3">
    <source>
        <dbReference type="ARBA" id="ARBA00022525"/>
    </source>
</evidence>
<comment type="subcellular location">
    <subcellularLocation>
        <location evidence="1">Secreted</location>
        <location evidence="1">Extracellular space</location>
        <location evidence="1">Apoplast</location>
    </subcellularLocation>
</comment>
<sequence>MASSIKLVLLSALAVLLLLPSSGDSVITTKGYVTDHGGPLLKGDVNLAILWYGNVGRIQQSVILKFIGSLSKCNPNLDPQVSTWWNMVESYQSAGKRRHEGEGDLKKDAPPTPIRVRIVNQTADRSYSFGKTITPHLIPDLVKKATEGASPSTVAVILTARDVSVKTLCTGKCSEHGSVGKGLSSQLYVMVGNPMDECPQDCAWPFYKSVLRPVTFSMVPPNGDVAADAMVISLAQALAGLVTNPYHNGYFLQGYRHQIEAATACPNMFGSGAFPGYTGKMRFDPRTGGCFNAHGPAGEKFLLPALWDPATSSCWTLI</sequence>
<dbReference type="PANTHER" id="PTHR31279">
    <property type="entry name" value="PROTEIN EXORDIUM-LIKE 5"/>
    <property type="match status" value="1"/>
</dbReference>
<dbReference type="InParanoid" id="A0A1U8BAW7"/>
<evidence type="ECO:0000256" key="1">
    <source>
        <dbReference type="ARBA" id="ARBA00004271"/>
    </source>
</evidence>
<dbReference type="RefSeq" id="XP_010276881.1">
    <property type="nucleotide sequence ID" value="XM_010278579.1"/>
</dbReference>
<accession>A0A1U8BAW7</accession>
<proteinExistence type="inferred from homology"/>
<evidence type="ECO:0000256" key="6">
    <source>
        <dbReference type="SAM" id="SignalP"/>
    </source>
</evidence>
<dbReference type="OrthoDB" id="47374at2759"/>
<dbReference type="Pfam" id="PF04674">
    <property type="entry name" value="Phi_1"/>
    <property type="match status" value="1"/>
</dbReference>
<reference evidence="8" key="1">
    <citation type="submission" date="2025-08" db="UniProtKB">
        <authorList>
            <consortium name="RefSeq"/>
        </authorList>
    </citation>
    <scope>IDENTIFICATION</scope>
</reference>
<dbReference type="PANTHER" id="PTHR31279:SF13">
    <property type="entry name" value="PROTEIN EXORDIUM-LIKE 6"/>
    <property type="match status" value="1"/>
</dbReference>
<dbReference type="GO" id="GO:0048046">
    <property type="term" value="C:apoplast"/>
    <property type="evidence" value="ECO:0007669"/>
    <property type="project" value="UniProtKB-SubCell"/>
</dbReference>
<dbReference type="GeneID" id="104611501"/>
<comment type="similarity">
    <text evidence="5">Belongs to the EXORDIUM family.</text>
</comment>
<protein>
    <submittedName>
        <fullName evidence="8">Protein EXORDIUM-like 4</fullName>
    </submittedName>
</protein>